<evidence type="ECO:0000313" key="6">
    <source>
        <dbReference type="EMBL" id="GAA0491734.1"/>
    </source>
</evidence>
<dbReference type="PANTHER" id="PTHR21666">
    <property type="entry name" value="PEPTIDASE-RELATED"/>
    <property type="match status" value="1"/>
</dbReference>
<dbReference type="InterPro" id="IPR016047">
    <property type="entry name" value="M23ase_b-sheet_dom"/>
</dbReference>
<evidence type="ECO:0000259" key="4">
    <source>
        <dbReference type="Pfam" id="PF01551"/>
    </source>
</evidence>
<dbReference type="InterPro" id="IPR011055">
    <property type="entry name" value="Dup_hybrid_motif"/>
</dbReference>
<dbReference type="Pfam" id="PF24568">
    <property type="entry name" value="CC_PcsB"/>
    <property type="match status" value="1"/>
</dbReference>
<feature type="compositionally biased region" description="Basic and acidic residues" evidence="3">
    <location>
        <begin position="311"/>
        <end position="332"/>
    </location>
</feature>
<feature type="domain" description="Peptidoglycan hydrolase PcsB coiled-coil" evidence="5">
    <location>
        <begin position="109"/>
        <end position="182"/>
    </location>
</feature>
<dbReference type="InterPro" id="IPR050570">
    <property type="entry name" value="Cell_wall_metabolism_enzyme"/>
</dbReference>
<accession>A0ABP3L218</accession>
<name>A0ABP3L218_9LACT</name>
<evidence type="ECO:0000259" key="5">
    <source>
        <dbReference type="Pfam" id="PF24568"/>
    </source>
</evidence>
<proteinExistence type="predicted"/>
<keyword evidence="7" id="KW-1185">Reference proteome</keyword>
<evidence type="ECO:0000256" key="2">
    <source>
        <dbReference type="SAM" id="Coils"/>
    </source>
</evidence>
<dbReference type="Pfam" id="PF01551">
    <property type="entry name" value="Peptidase_M23"/>
    <property type="match status" value="1"/>
</dbReference>
<dbReference type="Proteomes" id="UP001410648">
    <property type="component" value="Unassembled WGS sequence"/>
</dbReference>
<dbReference type="SUPFAM" id="SSF51261">
    <property type="entry name" value="Duplicated hybrid motif"/>
    <property type="match status" value="1"/>
</dbReference>
<comment type="caution">
    <text evidence="6">The sequence shown here is derived from an EMBL/GenBank/DDBJ whole genome shotgun (WGS) entry which is preliminary data.</text>
</comment>
<dbReference type="Gene3D" id="2.70.70.10">
    <property type="entry name" value="Glucose Permease (Domain IIA)"/>
    <property type="match status" value="1"/>
</dbReference>
<organism evidence="6 7">
    <name type="scientific">Alkalibacterium indicireducens</name>
    <dbReference type="NCBI Taxonomy" id="398758"/>
    <lineage>
        <taxon>Bacteria</taxon>
        <taxon>Bacillati</taxon>
        <taxon>Bacillota</taxon>
        <taxon>Bacilli</taxon>
        <taxon>Lactobacillales</taxon>
        <taxon>Carnobacteriaceae</taxon>
        <taxon>Alkalibacterium</taxon>
    </lineage>
</organism>
<feature type="compositionally biased region" description="Basic and acidic residues" evidence="3">
    <location>
        <begin position="339"/>
        <end position="375"/>
    </location>
</feature>
<dbReference type="EMBL" id="BAAADA010000180">
    <property type="protein sequence ID" value="GAA0491734.1"/>
    <property type="molecule type" value="Genomic_DNA"/>
</dbReference>
<dbReference type="InterPro" id="IPR057309">
    <property type="entry name" value="PcsB_CC"/>
</dbReference>
<feature type="coiled-coil region" evidence="2">
    <location>
        <begin position="25"/>
        <end position="122"/>
    </location>
</feature>
<feature type="domain" description="M23ase beta-sheet core" evidence="4">
    <location>
        <begin position="428"/>
        <end position="522"/>
    </location>
</feature>
<protein>
    <recommendedName>
        <fullName evidence="8">Murein DD-endopeptidase MepM and murein hydrolase activator NlpD, contain LysM domain</fullName>
    </recommendedName>
</protein>
<feature type="coiled-coil region" evidence="2">
    <location>
        <begin position="180"/>
        <end position="218"/>
    </location>
</feature>
<gene>
    <name evidence="6" type="ORF">GCM10008936_18700</name>
</gene>
<dbReference type="Gene3D" id="6.10.250.3150">
    <property type="match status" value="1"/>
</dbReference>
<dbReference type="CDD" id="cd12797">
    <property type="entry name" value="M23_peptidase"/>
    <property type="match status" value="1"/>
</dbReference>
<feature type="region of interest" description="Disordered" evidence="3">
    <location>
        <begin position="249"/>
        <end position="416"/>
    </location>
</feature>
<dbReference type="RefSeq" id="WP_346025239.1">
    <property type="nucleotide sequence ID" value="NZ_BAAADA010000180.1"/>
</dbReference>
<reference evidence="7" key="1">
    <citation type="journal article" date="2019" name="Int. J. Syst. Evol. Microbiol.">
        <title>The Global Catalogue of Microorganisms (GCM) 10K type strain sequencing project: providing services to taxonomists for standard genome sequencing and annotation.</title>
        <authorList>
            <consortium name="The Broad Institute Genomics Platform"/>
            <consortium name="The Broad Institute Genome Sequencing Center for Infectious Disease"/>
            <person name="Wu L."/>
            <person name="Ma J."/>
        </authorList>
    </citation>
    <scope>NUCLEOTIDE SEQUENCE [LARGE SCALE GENOMIC DNA]</scope>
    <source>
        <strain evidence="7">JCM 14232</strain>
    </source>
</reference>
<feature type="compositionally biased region" description="Basic and acidic residues" evidence="3">
    <location>
        <begin position="257"/>
        <end position="303"/>
    </location>
</feature>
<evidence type="ECO:0000256" key="1">
    <source>
        <dbReference type="ARBA" id="ARBA00022729"/>
    </source>
</evidence>
<evidence type="ECO:0000256" key="3">
    <source>
        <dbReference type="SAM" id="MobiDB-lite"/>
    </source>
</evidence>
<evidence type="ECO:0000313" key="7">
    <source>
        <dbReference type="Proteomes" id="UP001410648"/>
    </source>
</evidence>
<feature type="compositionally biased region" description="Low complexity" evidence="3">
    <location>
        <begin position="376"/>
        <end position="410"/>
    </location>
</feature>
<evidence type="ECO:0008006" key="8">
    <source>
        <dbReference type="Google" id="ProtNLM"/>
    </source>
</evidence>
<sequence>MKKKFTLGLLASVMLAGSFPIVGSPVQAENLLDELKQEKEEVENRSGELDGNIENTEQEMEELAREREELEASIQALQISISELTEDLIDQNDRLDAANKEIDRLNEQIDHLNVLIEQRNEKLMQQARSTQTQWNPTRIIHIILSAENLSDLISRMGIVSQLVSANRSIIEDQIRDQQLVKESEEQVQAERVEVQNTLNEMEATREQLSSQQVALDDEIMHVAELYEMNEKEKESFISEQYVLAQQAMTLSSEIQSEEERRLEEQRRREEEERRRAEEEAERQAIAEAARLEAEREEQARAEEEASQQAAAERREAESSEHAAPQQREEEARQQAAAQQREEEARQRAAAQQREDEARRQAEAEARAAAQRREQEAAAATSSQSGGSSSSPSPSSSSTPSSVSWSRPASGRLTSPFGFRIHPIFRTRRFHSGIDIAGSGAITATRSGTVRTAGFNRALGYYIDIDHGDGYASRYAHLQPNMLVSRGQSVSQGQRIGTMGTTGDSTGVHLHFEIHKNGQPVNPLNYVSGF</sequence>
<dbReference type="PANTHER" id="PTHR21666:SF270">
    <property type="entry name" value="MUREIN HYDROLASE ACTIVATOR ENVC"/>
    <property type="match status" value="1"/>
</dbReference>
<keyword evidence="2" id="KW-0175">Coiled coil</keyword>
<keyword evidence="1" id="KW-0732">Signal</keyword>